<evidence type="ECO:0000256" key="1">
    <source>
        <dbReference type="ARBA" id="ARBA00022741"/>
    </source>
</evidence>
<feature type="region of interest" description="Disordered" evidence="2">
    <location>
        <begin position="57"/>
        <end position="136"/>
    </location>
</feature>
<protein>
    <recommendedName>
        <fullName evidence="3">CoA-binding domain-containing protein</fullName>
    </recommendedName>
</protein>
<dbReference type="PRINTS" id="PR01798">
    <property type="entry name" value="SCOASYNTHASE"/>
</dbReference>
<dbReference type="PANTHER" id="PTHR11117">
    <property type="entry name" value="SUCCINYL-COA LIGASE SUBUNIT ALPHA"/>
    <property type="match status" value="1"/>
</dbReference>
<dbReference type="Proteomes" id="UP000664534">
    <property type="component" value="Unassembled WGS sequence"/>
</dbReference>
<sequence length="455" mass="47225">MIAESIIAAAQNFNDIPIVVRLQGTNAAEGQKMIAESGLKLYAEDGFGGAVRKAIELAGPPPDSTAAASTPREETQAATNTSGNLRTGSVSHQSIRTFSSSSLYRTSRKIPSPQLQLQSKRSMATTSATHTSSYPNTATIPNLSIGPDTKLIYQGFTGKAATINALATLTYGTQILGGVSPSLKTQTPHPHPSLSHLPTYPTVRQAISSLPTKPTATAVLVPAPHAAAAILEAIAAEIPLIVSVAEHVPLHDMFRVQAALRTQSRSRLVGPNCPGIIAPPAKCRIGIMPHLQYTPGCVGIVSKSGTLSYEAVGATTREGLGQSLCIGVGGDMLPGTSLREGLEALLRDEGTKGIVLLGEIGGEAEMEAAGFLSMWNEELGRSGGRRKPVVGMITGRTAPRGRVMGHAGAVAGSSATADDKIRALEAAGVRIAVHPGEIGPLMRELLEEEGLVGGR</sequence>
<dbReference type="OrthoDB" id="1664372at2759"/>
<dbReference type="InterPro" id="IPR036291">
    <property type="entry name" value="NAD(P)-bd_dom_sf"/>
</dbReference>
<dbReference type="GO" id="GO:0006099">
    <property type="term" value="P:tricarboxylic acid cycle"/>
    <property type="evidence" value="ECO:0007669"/>
    <property type="project" value="TreeGrafter"/>
</dbReference>
<keyword evidence="5" id="KW-1185">Reference proteome</keyword>
<dbReference type="SUPFAM" id="SSF52210">
    <property type="entry name" value="Succinyl-CoA synthetase domains"/>
    <property type="match status" value="2"/>
</dbReference>
<feature type="compositionally biased region" description="Polar residues" evidence="2">
    <location>
        <begin position="76"/>
        <end position="105"/>
    </location>
</feature>
<dbReference type="GO" id="GO:0005739">
    <property type="term" value="C:mitochondrion"/>
    <property type="evidence" value="ECO:0007669"/>
    <property type="project" value="TreeGrafter"/>
</dbReference>
<comment type="caution">
    <text evidence="4">The sequence shown here is derived from an EMBL/GenBank/DDBJ whole genome shotgun (WGS) entry which is preliminary data.</text>
</comment>
<evidence type="ECO:0000259" key="3">
    <source>
        <dbReference type="SMART" id="SM00881"/>
    </source>
</evidence>
<name>A0A8H3ICD0_9LECA</name>
<dbReference type="GO" id="GO:0000166">
    <property type="term" value="F:nucleotide binding"/>
    <property type="evidence" value="ECO:0007669"/>
    <property type="project" value="UniProtKB-KW"/>
</dbReference>
<proteinExistence type="predicted"/>
<evidence type="ECO:0000313" key="5">
    <source>
        <dbReference type="Proteomes" id="UP000664534"/>
    </source>
</evidence>
<organism evidence="4 5">
    <name type="scientific">Imshaugia aleurites</name>
    <dbReference type="NCBI Taxonomy" id="172621"/>
    <lineage>
        <taxon>Eukaryota</taxon>
        <taxon>Fungi</taxon>
        <taxon>Dikarya</taxon>
        <taxon>Ascomycota</taxon>
        <taxon>Pezizomycotina</taxon>
        <taxon>Lecanoromycetes</taxon>
        <taxon>OSLEUM clade</taxon>
        <taxon>Lecanoromycetidae</taxon>
        <taxon>Lecanorales</taxon>
        <taxon>Lecanorineae</taxon>
        <taxon>Parmeliaceae</taxon>
        <taxon>Imshaugia</taxon>
    </lineage>
</organism>
<accession>A0A8H3ICD0</accession>
<dbReference type="PROSITE" id="PS01216">
    <property type="entry name" value="SUCCINYL_COA_LIG_1"/>
    <property type="match status" value="1"/>
</dbReference>
<dbReference type="Pfam" id="PF02629">
    <property type="entry name" value="CoA_binding"/>
    <property type="match status" value="1"/>
</dbReference>
<dbReference type="InterPro" id="IPR005811">
    <property type="entry name" value="SUCC_ACL_C"/>
</dbReference>
<dbReference type="Pfam" id="PF00549">
    <property type="entry name" value="Ligase_CoA"/>
    <property type="match status" value="1"/>
</dbReference>
<evidence type="ECO:0000256" key="2">
    <source>
        <dbReference type="SAM" id="MobiDB-lite"/>
    </source>
</evidence>
<feature type="compositionally biased region" description="Low complexity" evidence="2">
    <location>
        <begin position="122"/>
        <end position="133"/>
    </location>
</feature>
<keyword evidence="1" id="KW-0547">Nucleotide-binding</keyword>
<dbReference type="EMBL" id="CAJPDT010000015">
    <property type="protein sequence ID" value="CAF9915535.1"/>
    <property type="molecule type" value="Genomic_DNA"/>
</dbReference>
<dbReference type="GO" id="GO:0004776">
    <property type="term" value="F:succinate-CoA ligase (GDP-forming) activity"/>
    <property type="evidence" value="ECO:0007669"/>
    <property type="project" value="TreeGrafter"/>
</dbReference>
<gene>
    <name evidence="4" type="ORF">IMSHALPRED_002634</name>
</gene>
<dbReference type="SUPFAM" id="SSF51735">
    <property type="entry name" value="NAD(P)-binding Rossmann-fold domains"/>
    <property type="match status" value="1"/>
</dbReference>
<dbReference type="GO" id="GO:0009361">
    <property type="term" value="C:succinate-CoA ligase complex (ADP-forming)"/>
    <property type="evidence" value="ECO:0007669"/>
    <property type="project" value="TreeGrafter"/>
</dbReference>
<feature type="domain" description="CoA-binding" evidence="3">
    <location>
        <begin position="144"/>
        <end position="248"/>
    </location>
</feature>
<evidence type="ECO:0000313" key="4">
    <source>
        <dbReference type="EMBL" id="CAF9915535.1"/>
    </source>
</evidence>
<dbReference type="InterPro" id="IPR033847">
    <property type="entry name" value="Citrt_syn/SCS-alpha_CS"/>
</dbReference>
<dbReference type="GO" id="GO:0004775">
    <property type="term" value="F:succinate-CoA ligase (ADP-forming) activity"/>
    <property type="evidence" value="ECO:0007669"/>
    <property type="project" value="TreeGrafter"/>
</dbReference>
<dbReference type="PANTHER" id="PTHR11117:SF6">
    <property type="entry name" value="SYNTHETASE SUBUNIT ALPHA, PUTATIVE (AFU_ORTHOLOGUE AFUA_1G10830)-RELATED"/>
    <property type="match status" value="1"/>
</dbReference>
<dbReference type="InterPro" id="IPR003781">
    <property type="entry name" value="CoA-bd"/>
</dbReference>
<dbReference type="Gene3D" id="3.40.50.261">
    <property type="entry name" value="Succinyl-CoA synthetase domains"/>
    <property type="match status" value="2"/>
</dbReference>
<reference evidence="4" key="1">
    <citation type="submission" date="2021-03" db="EMBL/GenBank/DDBJ databases">
        <authorList>
            <person name="Tagirdzhanova G."/>
        </authorList>
    </citation>
    <scope>NUCLEOTIDE SEQUENCE</scope>
</reference>
<dbReference type="Gene3D" id="3.40.50.720">
    <property type="entry name" value="NAD(P)-binding Rossmann-like Domain"/>
    <property type="match status" value="1"/>
</dbReference>
<dbReference type="SMART" id="SM00881">
    <property type="entry name" value="CoA_binding"/>
    <property type="match status" value="1"/>
</dbReference>
<dbReference type="InterPro" id="IPR016102">
    <property type="entry name" value="Succinyl-CoA_synth-like"/>
</dbReference>
<dbReference type="AlphaFoldDB" id="A0A8H3ICD0"/>